<sequence length="259" mass="28653">MGCGVSRLDGNSMVLPAKLRPLFLYRLETRRHTGALKDSISTPSKKELLLHDNDRDEDEKSSSSDKNATCNNKIAPSSPKDSLEFQDRNGKGPEKAEKEASDKHDDKNAKENDEKEVEDVLTDGKIDGGDDKVDDDDERRKIGHDDDDDDDGVFPGSPSFRVYFKDDGQGKHNDIDAGHNDDAFKTTISSDDAESSKESSEKKKVMKAGRKKKSFRKVLPKGGQAAVKNLFHYKSCYNSPPSSGHDHHHAHLLTGKTTA</sequence>
<feature type="compositionally biased region" description="Basic and acidic residues" evidence="1">
    <location>
        <begin position="194"/>
        <end position="203"/>
    </location>
</feature>
<feature type="region of interest" description="Disordered" evidence="1">
    <location>
        <begin position="238"/>
        <end position="259"/>
    </location>
</feature>
<comment type="caution">
    <text evidence="2">The sequence shown here is derived from an EMBL/GenBank/DDBJ whole genome shotgun (WGS) entry which is preliminary data.</text>
</comment>
<feature type="compositionally biased region" description="Basic and acidic residues" evidence="1">
    <location>
        <begin position="81"/>
        <end position="113"/>
    </location>
</feature>
<feature type="compositionally biased region" description="Basic and acidic residues" evidence="1">
    <location>
        <begin position="163"/>
        <end position="184"/>
    </location>
</feature>
<keyword evidence="3" id="KW-1185">Reference proteome</keyword>
<dbReference type="EMBL" id="JABTTQ020000006">
    <property type="protein sequence ID" value="KAK6153912.1"/>
    <property type="molecule type" value="Genomic_DNA"/>
</dbReference>
<protein>
    <submittedName>
        <fullName evidence="2">Uncharacterized protein</fullName>
    </submittedName>
</protein>
<evidence type="ECO:0000313" key="3">
    <source>
        <dbReference type="Proteomes" id="UP001318860"/>
    </source>
</evidence>
<feature type="compositionally biased region" description="Basic residues" evidence="1">
    <location>
        <begin position="204"/>
        <end position="219"/>
    </location>
</feature>
<feature type="region of interest" description="Disordered" evidence="1">
    <location>
        <begin position="33"/>
        <end position="221"/>
    </location>
</feature>
<gene>
    <name evidence="2" type="ORF">DH2020_013551</name>
</gene>
<name>A0ABR0X5Q5_REHGL</name>
<evidence type="ECO:0000256" key="1">
    <source>
        <dbReference type="SAM" id="MobiDB-lite"/>
    </source>
</evidence>
<feature type="compositionally biased region" description="Basic and acidic residues" evidence="1">
    <location>
        <begin position="44"/>
        <end position="63"/>
    </location>
</feature>
<organism evidence="2 3">
    <name type="scientific">Rehmannia glutinosa</name>
    <name type="common">Chinese foxglove</name>
    <dbReference type="NCBI Taxonomy" id="99300"/>
    <lineage>
        <taxon>Eukaryota</taxon>
        <taxon>Viridiplantae</taxon>
        <taxon>Streptophyta</taxon>
        <taxon>Embryophyta</taxon>
        <taxon>Tracheophyta</taxon>
        <taxon>Spermatophyta</taxon>
        <taxon>Magnoliopsida</taxon>
        <taxon>eudicotyledons</taxon>
        <taxon>Gunneridae</taxon>
        <taxon>Pentapetalae</taxon>
        <taxon>asterids</taxon>
        <taxon>lamiids</taxon>
        <taxon>Lamiales</taxon>
        <taxon>Orobanchaceae</taxon>
        <taxon>Rehmannieae</taxon>
        <taxon>Rehmannia</taxon>
    </lineage>
</organism>
<reference evidence="2 3" key="1">
    <citation type="journal article" date="2021" name="Comput. Struct. Biotechnol. J.">
        <title>De novo genome assembly of the potent medicinal plant Rehmannia glutinosa using nanopore technology.</title>
        <authorList>
            <person name="Ma L."/>
            <person name="Dong C."/>
            <person name="Song C."/>
            <person name="Wang X."/>
            <person name="Zheng X."/>
            <person name="Niu Y."/>
            <person name="Chen S."/>
            <person name="Feng W."/>
        </authorList>
    </citation>
    <scope>NUCLEOTIDE SEQUENCE [LARGE SCALE GENOMIC DNA]</scope>
    <source>
        <strain evidence="2">DH-2019</strain>
    </source>
</reference>
<evidence type="ECO:0000313" key="2">
    <source>
        <dbReference type="EMBL" id="KAK6153912.1"/>
    </source>
</evidence>
<dbReference type="Proteomes" id="UP001318860">
    <property type="component" value="Unassembled WGS sequence"/>
</dbReference>
<proteinExistence type="predicted"/>
<accession>A0ABR0X5Q5</accession>
<feature type="compositionally biased region" description="Basic and acidic residues" evidence="1">
    <location>
        <begin position="122"/>
        <end position="131"/>
    </location>
</feature>